<dbReference type="AlphaFoldDB" id="A0AAE1MK46"/>
<evidence type="ECO:0000256" key="2">
    <source>
        <dbReference type="ARBA" id="ARBA00005581"/>
    </source>
</evidence>
<proteinExistence type="inferred from homology"/>
<keyword evidence="3 6" id="KW-0713">Self-incompatibility</keyword>
<dbReference type="EMBL" id="JAWXYG010000009">
    <property type="protein sequence ID" value="KAK4263321.1"/>
    <property type="molecule type" value="Genomic_DNA"/>
</dbReference>
<gene>
    <name evidence="7" type="ORF">QN277_028751</name>
</gene>
<evidence type="ECO:0000313" key="8">
    <source>
        <dbReference type="Proteomes" id="UP001293593"/>
    </source>
</evidence>
<comment type="subcellular location">
    <subcellularLocation>
        <location evidence="1 6">Secreted</location>
    </subcellularLocation>
</comment>
<dbReference type="Proteomes" id="UP001293593">
    <property type="component" value="Unassembled WGS sequence"/>
</dbReference>
<evidence type="ECO:0000256" key="4">
    <source>
        <dbReference type="ARBA" id="ARBA00022525"/>
    </source>
</evidence>
<protein>
    <recommendedName>
        <fullName evidence="6">S-protein homolog</fullName>
    </recommendedName>
</protein>
<name>A0AAE1MK46_9FABA</name>
<evidence type="ECO:0000256" key="1">
    <source>
        <dbReference type="ARBA" id="ARBA00004613"/>
    </source>
</evidence>
<evidence type="ECO:0000313" key="7">
    <source>
        <dbReference type="EMBL" id="KAK4263321.1"/>
    </source>
</evidence>
<feature type="chain" id="PRO_5041772864" description="S-protein homolog" evidence="6">
    <location>
        <begin position="29"/>
        <end position="157"/>
    </location>
</feature>
<keyword evidence="8" id="KW-1185">Reference proteome</keyword>
<keyword evidence="4 6" id="KW-0964">Secreted</keyword>
<evidence type="ECO:0000256" key="5">
    <source>
        <dbReference type="ARBA" id="ARBA00022729"/>
    </source>
</evidence>
<sequence>MVKQYYSTSLSLLLLLIASSLLFVVSLAEEDMKGAPNNSTEEEISILPQRHASITNDLGQDILLRIHCKSKNDDLGSHDLSFHSTFHWDFKTNALTKNTLFYCYVWWGKVESSFNAYDAARDDDNCTDCKWSIRTDGAYWYNSESNKWDRLYQWTKP</sequence>
<keyword evidence="5 6" id="KW-0732">Signal</keyword>
<organism evidence="7 8">
    <name type="scientific">Acacia crassicarpa</name>
    <name type="common">northern wattle</name>
    <dbReference type="NCBI Taxonomy" id="499986"/>
    <lineage>
        <taxon>Eukaryota</taxon>
        <taxon>Viridiplantae</taxon>
        <taxon>Streptophyta</taxon>
        <taxon>Embryophyta</taxon>
        <taxon>Tracheophyta</taxon>
        <taxon>Spermatophyta</taxon>
        <taxon>Magnoliopsida</taxon>
        <taxon>eudicotyledons</taxon>
        <taxon>Gunneridae</taxon>
        <taxon>Pentapetalae</taxon>
        <taxon>rosids</taxon>
        <taxon>fabids</taxon>
        <taxon>Fabales</taxon>
        <taxon>Fabaceae</taxon>
        <taxon>Caesalpinioideae</taxon>
        <taxon>mimosoid clade</taxon>
        <taxon>Acacieae</taxon>
        <taxon>Acacia</taxon>
    </lineage>
</organism>
<dbReference type="Pfam" id="PF05938">
    <property type="entry name" value="Self-incomp_S1"/>
    <property type="match status" value="1"/>
</dbReference>
<evidence type="ECO:0000256" key="6">
    <source>
        <dbReference type="RuleBase" id="RU367044"/>
    </source>
</evidence>
<reference evidence="7" key="1">
    <citation type="submission" date="2023-10" db="EMBL/GenBank/DDBJ databases">
        <title>Chromosome-level genome of the transformable northern wattle, Acacia crassicarpa.</title>
        <authorList>
            <person name="Massaro I."/>
            <person name="Sinha N.R."/>
            <person name="Poethig S."/>
            <person name="Leichty A.R."/>
        </authorList>
    </citation>
    <scope>NUCLEOTIDE SEQUENCE</scope>
    <source>
        <strain evidence="7">Acra3RX</strain>
        <tissue evidence="7">Leaf</tissue>
    </source>
</reference>
<dbReference type="GO" id="GO:0060320">
    <property type="term" value="P:rejection of self pollen"/>
    <property type="evidence" value="ECO:0007669"/>
    <property type="project" value="UniProtKB-KW"/>
</dbReference>
<evidence type="ECO:0000256" key="3">
    <source>
        <dbReference type="ARBA" id="ARBA00022471"/>
    </source>
</evidence>
<comment type="caution">
    <text evidence="7">The sequence shown here is derived from an EMBL/GenBank/DDBJ whole genome shotgun (WGS) entry which is preliminary data.</text>
</comment>
<dbReference type="PANTHER" id="PTHR31232:SF133">
    <property type="entry name" value="S-PROTEIN HOMOLOG"/>
    <property type="match status" value="1"/>
</dbReference>
<dbReference type="GO" id="GO:0005576">
    <property type="term" value="C:extracellular region"/>
    <property type="evidence" value="ECO:0007669"/>
    <property type="project" value="UniProtKB-SubCell"/>
</dbReference>
<feature type="signal peptide" evidence="6">
    <location>
        <begin position="1"/>
        <end position="28"/>
    </location>
</feature>
<accession>A0AAE1MK46</accession>
<dbReference type="InterPro" id="IPR010264">
    <property type="entry name" value="Self-incomp_S1"/>
</dbReference>
<comment type="similarity">
    <text evidence="2 6">Belongs to the plant self-incompatibility (S1) protein family.</text>
</comment>
<dbReference type="PANTHER" id="PTHR31232">
    <property type="match status" value="1"/>
</dbReference>